<evidence type="ECO:0000256" key="2">
    <source>
        <dbReference type="SAM" id="Phobius"/>
    </source>
</evidence>
<dbReference type="InterPro" id="IPR022187">
    <property type="entry name" value="Conjug_transposon_TraM"/>
</dbReference>
<dbReference type="EMBL" id="MAHS01000003">
    <property type="protein sequence ID" value="OPB52061.1"/>
    <property type="molecule type" value="Genomic_DNA"/>
</dbReference>
<proteinExistence type="predicted"/>
<feature type="region of interest" description="Disordered" evidence="1">
    <location>
        <begin position="1"/>
        <end position="29"/>
    </location>
</feature>
<dbReference type="Pfam" id="PF12508">
    <property type="entry name" value="Transposon_TraM"/>
    <property type="match status" value="1"/>
</dbReference>
<keyword evidence="2" id="KW-0812">Transmembrane</keyword>
<dbReference type="InterPro" id="IPR055407">
    <property type="entry name" value="TraM_C"/>
</dbReference>
<dbReference type="EMBL" id="CP014339">
    <property type="protein sequence ID" value="AQX51340.1"/>
    <property type="molecule type" value="Genomic_DNA"/>
</dbReference>
<accession>A0A494J8R0</accession>
<name>A0A494J8R0_9FLAO</name>
<evidence type="ECO:0000313" key="4">
    <source>
        <dbReference type="EMBL" id="AQX51340.1"/>
    </source>
</evidence>
<gene>
    <name evidence="4" type="ORF">AYC66_11910</name>
    <name evidence="5" type="ORF">BAY09_12860</name>
</gene>
<evidence type="ECO:0000313" key="5">
    <source>
        <dbReference type="EMBL" id="OPB52061.1"/>
    </source>
</evidence>
<feature type="compositionally biased region" description="Basic and acidic residues" evidence="1">
    <location>
        <begin position="14"/>
        <end position="29"/>
    </location>
</feature>
<reference evidence="4 6" key="1">
    <citation type="submission" date="2016-02" db="EMBL/GenBank/DDBJ databases">
        <authorList>
            <person name="Nicholson A.C."/>
            <person name="Humrighouse B.W."/>
            <person name="Loparev V."/>
            <person name="Emery B."/>
            <person name="Graziano J."/>
            <person name="McQuiston J.R."/>
        </authorList>
    </citation>
    <scope>NUCLEOTIDE SEQUENCE [LARGE SCALE GENOMIC DNA]</scope>
    <source>
        <strain evidence="4 6">E6809</strain>
    </source>
</reference>
<evidence type="ECO:0000259" key="3">
    <source>
        <dbReference type="Pfam" id="PF12508"/>
    </source>
</evidence>
<feature type="domain" description="Conjugative transposon TraM C-terminal" evidence="3">
    <location>
        <begin position="276"/>
        <end position="424"/>
    </location>
</feature>
<sequence length="427" mass="47816">MEKTNENKSVVLSAHKDKEFNKSPETKRDQRKGSIKKVSVIFLLILLFLGCIYLIFRPSGKAKGLDFKGLNNSVPQVGELQMESDKQKVYESQLLAEKENHDNETLMGLSNYFEKEEAQVDVKTPKDEKMLSRDFSSDLNSYRDAQSTINGFYNSKTSSREQLLEKEILSLKSELSQRNSSLGPKPQDPLALIEKSYELAAKYFPQSTTEQKLYKEERLERDDSDKDILGARREKLEKVVSLLKNKTLDSTSVFLTNTFYTSGVTEESQELGNSFKAMVYKAQVIYGQGDISLRLLESMRIQDHMMPVGTLLLAKGKLQQGRLEMKISSVLFKGNIIPTDIDVYDSTGQLGLRVGGSEEMNAGREILANMGQGTGMNITMTNSASQQVLSDLARGAVQGISGYFSKKIKAPKATLKAGIMVYLRSKK</sequence>
<evidence type="ECO:0000313" key="6">
    <source>
        <dbReference type="Proteomes" id="UP000189738"/>
    </source>
</evidence>
<feature type="transmembrane region" description="Helical" evidence="2">
    <location>
        <begin position="38"/>
        <end position="56"/>
    </location>
</feature>
<dbReference type="RefSeq" id="WP_078719934.1">
    <property type="nucleotide sequence ID" value="NZ_CP014339.1"/>
</dbReference>
<dbReference type="Proteomes" id="UP000189738">
    <property type="component" value="Chromosome"/>
</dbReference>
<reference evidence="5" key="2">
    <citation type="submission" date="2016-06" db="EMBL/GenBank/DDBJ databases">
        <authorList>
            <person name="Nicholson A.C."/>
        </authorList>
    </citation>
    <scope>NUCLEOTIDE SEQUENCE [LARGE SCALE GENOMIC DNA]</scope>
    <source>
        <strain evidence="5">E6809</strain>
    </source>
</reference>
<dbReference type="AlphaFoldDB" id="A0A494J8R0"/>
<dbReference type="NCBIfam" id="TIGR03779">
    <property type="entry name" value="Bac_Flav_CT_M"/>
    <property type="match status" value="1"/>
</dbReference>
<protein>
    <submittedName>
        <fullName evidence="5">Conjugative transposon protein TraM</fullName>
    </submittedName>
</protein>
<keyword evidence="2" id="KW-1133">Transmembrane helix</keyword>
<keyword evidence="2" id="KW-0472">Membrane</keyword>
<evidence type="ECO:0000256" key="1">
    <source>
        <dbReference type="SAM" id="MobiDB-lite"/>
    </source>
</evidence>
<organism evidence="5">
    <name type="scientific">Elizabethkingia anophelis</name>
    <dbReference type="NCBI Taxonomy" id="1117645"/>
    <lineage>
        <taxon>Bacteria</taxon>
        <taxon>Pseudomonadati</taxon>
        <taxon>Bacteroidota</taxon>
        <taxon>Flavobacteriia</taxon>
        <taxon>Flavobacteriales</taxon>
        <taxon>Weeksellaceae</taxon>
        <taxon>Elizabethkingia</taxon>
    </lineage>
</organism>